<name>A0ABY6HLU1_9ARCH</name>
<organism evidence="1 2">
    <name type="scientific">Candidatus Lokiarchaeum ossiferum</name>
    <dbReference type="NCBI Taxonomy" id="2951803"/>
    <lineage>
        <taxon>Archaea</taxon>
        <taxon>Promethearchaeati</taxon>
        <taxon>Promethearchaeota</taxon>
        <taxon>Promethearchaeia</taxon>
        <taxon>Promethearchaeales</taxon>
        <taxon>Promethearchaeaceae</taxon>
        <taxon>Candidatus Lokiarchaeum</taxon>
    </lineage>
</organism>
<protein>
    <submittedName>
        <fullName evidence="1">Uncharacterized protein</fullName>
    </submittedName>
</protein>
<evidence type="ECO:0000313" key="2">
    <source>
        <dbReference type="Proteomes" id="UP001208689"/>
    </source>
</evidence>
<gene>
    <name evidence="1" type="ORF">NEF87_000762</name>
</gene>
<dbReference type="Proteomes" id="UP001208689">
    <property type="component" value="Chromosome"/>
</dbReference>
<evidence type="ECO:0000313" key="1">
    <source>
        <dbReference type="EMBL" id="UYP44477.1"/>
    </source>
</evidence>
<reference evidence="1" key="1">
    <citation type="submission" date="2022-09" db="EMBL/GenBank/DDBJ databases">
        <title>Actin cytoskeleton and complex cell architecture in an #Asgard archaeon.</title>
        <authorList>
            <person name="Ponce Toledo R.I."/>
            <person name="Schleper C."/>
            <person name="Rodrigues Oliveira T."/>
            <person name="Wollweber F."/>
            <person name="Xu J."/>
            <person name="Rittmann S."/>
            <person name="Klingl A."/>
            <person name="Pilhofer M."/>
        </authorList>
    </citation>
    <scope>NUCLEOTIDE SEQUENCE</scope>
    <source>
        <strain evidence="1">B-35</strain>
    </source>
</reference>
<dbReference type="EMBL" id="CP104013">
    <property type="protein sequence ID" value="UYP44477.1"/>
    <property type="molecule type" value="Genomic_DNA"/>
</dbReference>
<sequence length="73" mass="8298">MNSHDHPSANDEEQIQINISLDTFMPTPSVLYTYYAILKEYGMVKQVSAPLSPEKMQVNSNTIKNDIENQLVI</sequence>
<proteinExistence type="predicted"/>
<accession>A0ABY6HLU1</accession>
<keyword evidence="2" id="KW-1185">Reference proteome</keyword>